<dbReference type="OrthoDB" id="1906921at2759"/>
<protein>
    <submittedName>
        <fullName evidence="1">Uncharacterized protein</fullName>
    </submittedName>
</protein>
<keyword evidence="2" id="KW-1185">Reference proteome</keyword>
<proteinExistence type="predicted"/>
<organism evidence="1 2">
    <name type="scientific">Necator americanus</name>
    <name type="common">Human hookworm</name>
    <dbReference type="NCBI Taxonomy" id="51031"/>
    <lineage>
        <taxon>Eukaryota</taxon>
        <taxon>Metazoa</taxon>
        <taxon>Ecdysozoa</taxon>
        <taxon>Nematoda</taxon>
        <taxon>Chromadorea</taxon>
        <taxon>Rhabditida</taxon>
        <taxon>Rhabditina</taxon>
        <taxon>Rhabditomorpha</taxon>
        <taxon>Strongyloidea</taxon>
        <taxon>Ancylostomatidae</taxon>
        <taxon>Bunostominae</taxon>
        <taxon>Necator</taxon>
    </lineage>
</organism>
<dbReference type="AlphaFoldDB" id="W2TGV1"/>
<dbReference type="KEGG" id="nai:NECAME_08735"/>
<accession>W2TGV1</accession>
<sequence>MNTSNGSSLSCKCVGELINRIVDLRRGSSTQDSELSVVNNCEVQWAQLFMEFILGTAYCQGQTCQGKYLDVIQLFCNSVLHCSPFGRYDLVCTLIEDECFFLLRPPGE</sequence>
<reference evidence="2" key="1">
    <citation type="journal article" date="2014" name="Nat. Genet.">
        <title>Genome of the human hookworm Necator americanus.</title>
        <authorList>
            <person name="Tang Y.T."/>
            <person name="Gao X."/>
            <person name="Rosa B.A."/>
            <person name="Abubucker S."/>
            <person name="Hallsworth-Pepin K."/>
            <person name="Martin J."/>
            <person name="Tyagi R."/>
            <person name="Heizer E."/>
            <person name="Zhang X."/>
            <person name="Bhonagiri-Palsikar V."/>
            <person name="Minx P."/>
            <person name="Warren W.C."/>
            <person name="Wang Q."/>
            <person name="Zhan B."/>
            <person name="Hotez P.J."/>
            <person name="Sternberg P.W."/>
            <person name="Dougall A."/>
            <person name="Gaze S.T."/>
            <person name="Mulvenna J."/>
            <person name="Sotillo J."/>
            <person name="Ranganathan S."/>
            <person name="Rabelo E.M."/>
            <person name="Wilson R.K."/>
            <person name="Felgner P.L."/>
            <person name="Bethony J."/>
            <person name="Hawdon J.M."/>
            <person name="Gasser R.B."/>
            <person name="Loukas A."/>
            <person name="Mitreva M."/>
        </authorList>
    </citation>
    <scope>NUCLEOTIDE SEQUENCE [LARGE SCALE GENOMIC DNA]</scope>
</reference>
<evidence type="ECO:0000313" key="2">
    <source>
        <dbReference type="Proteomes" id="UP000053676"/>
    </source>
</evidence>
<name>W2TGV1_NECAM</name>
<evidence type="ECO:0000313" key="1">
    <source>
        <dbReference type="EMBL" id="ETN81073.1"/>
    </source>
</evidence>
<gene>
    <name evidence="1" type="ORF">NECAME_08735</name>
</gene>
<dbReference type="EMBL" id="KI658856">
    <property type="protein sequence ID" value="ETN81073.1"/>
    <property type="molecule type" value="Genomic_DNA"/>
</dbReference>
<dbReference type="Proteomes" id="UP000053676">
    <property type="component" value="Unassembled WGS sequence"/>
</dbReference>